<dbReference type="PROSITE" id="PS51192">
    <property type="entry name" value="HELICASE_ATP_BIND_1"/>
    <property type="match status" value="1"/>
</dbReference>
<dbReference type="Gene3D" id="3.40.50.2020">
    <property type="match status" value="1"/>
</dbReference>
<dbReference type="InterPro" id="IPR002464">
    <property type="entry name" value="DNA/RNA_helicase_DEAH_CS"/>
</dbReference>
<dbReference type="SUPFAM" id="SSF53271">
    <property type="entry name" value="PRTase-like"/>
    <property type="match status" value="1"/>
</dbReference>
<evidence type="ECO:0000256" key="1">
    <source>
        <dbReference type="ARBA" id="ARBA00005446"/>
    </source>
</evidence>
<dbReference type="SMART" id="SM00490">
    <property type="entry name" value="HELICc"/>
    <property type="match status" value="1"/>
</dbReference>
<dbReference type="GO" id="GO:0016787">
    <property type="term" value="F:hydrolase activity"/>
    <property type="evidence" value="ECO:0007669"/>
    <property type="project" value="UniProtKB-KW"/>
</dbReference>
<feature type="domain" description="Helicase C-terminal" evidence="14">
    <location>
        <begin position="225"/>
        <end position="366"/>
    </location>
</feature>
<name>A0A832I5S0_9THEM</name>
<keyword evidence="3" id="KW-0547">Nucleotide-binding</keyword>
<protein>
    <recommendedName>
        <fullName evidence="11">ATP-dependent DNA helicase RecQ</fullName>
        <ecNumber evidence="10">5.6.2.4</ecNumber>
    </recommendedName>
    <alternativeName>
        <fullName evidence="12">DNA 3'-5' helicase RecQ</fullName>
    </alternativeName>
</protein>
<dbReference type="CDD" id="cd06223">
    <property type="entry name" value="PRTases_typeI"/>
    <property type="match status" value="1"/>
</dbReference>
<dbReference type="InterPro" id="IPR004589">
    <property type="entry name" value="DNA_helicase_ATP-dep_RecQ"/>
</dbReference>
<dbReference type="InterPro" id="IPR014001">
    <property type="entry name" value="Helicase_ATP-bd"/>
</dbReference>
<evidence type="ECO:0000313" key="15">
    <source>
        <dbReference type="EMBL" id="HGZ79011.1"/>
    </source>
</evidence>
<dbReference type="InterPro" id="IPR032284">
    <property type="entry name" value="RecQ_Zn-bd"/>
</dbReference>
<reference evidence="15" key="1">
    <citation type="journal article" date="2020" name="mSystems">
        <title>Genome- and Community-Level Interaction Insights into Carbon Utilization and Element Cycling Functions of Hydrothermarchaeota in Hydrothermal Sediment.</title>
        <authorList>
            <person name="Zhou Z."/>
            <person name="Liu Y."/>
            <person name="Xu W."/>
            <person name="Pan J."/>
            <person name="Luo Z.H."/>
            <person name="Li M."/>
        </authorList>
    </citation>
    <scope>NUCLEOTIDE SEQUENCE [LARGE SCALE GENOMIC DNA]</scope>
    <source>
        <strain evidence="15">SpSt-86</strain>
    </source>
</reference>
<dbReference type="GO" id="GO:0005737">
    <property type="term" value="C:cytoplasm"/>
    <property type="evidence" value="ECO:0007669"/>
    <property type="project" value="TreeGrafter"/>
</dbReference>
<dbReference type="GO" id="GO:0046872">
    <property type="term" value="F:metal ion binding"/>
    <property type="evidence" value="ECO:0007669"/>
    <property type="project" value="UniProtKB-KW"/>
</dbReference>
<dbReference type="InterPro" id="IPR027417">
    <property type="entry name" value="P-loop_NTPase"/>
</dbReference>
<sequence length="678" mass="77214">MEAKAHECLRQMFGTDAQFLEGQLEAIKAIFEKKKLLLVQRTGWGKSVVYFIATKINRSMGKGMTLVISPLIALMRDQVENANKLGIVAETINSENEINWDAIFTKIEADLCDLLLVSPERLGNEDFLKKMPWRKVGMFVVDEAHCISEWGHDFRPDYQRIVKMLSFLPSNIPIVATTATANERVTHDIKQQLGEDLQVMRGNLVRESLKIQIIHMPSRAERMAWIAENLCKMPGSGIIYTLTISDAEHLASWLRMCGYAVESYHSASKNRENLENKLKANEIKALVATSALGMGFDKPDIGFVIHFQRPQNIVNYYQQIGRAGRKLDEAYIVLLVGEEDDEICQHFIESAFPTQDEVSLILRAIERSPNGLRFTDLLSVVNMPADKVEKAIKYLSVIECIKKDRSSYYYPTFRSWKPDLTKSELIKKKRYEELQKMKEFTTTKDCYMKFIVEELNDQPGEPCGKCTNCRKTLYFPDKVLNTDLIQEAEETLNAGFTISPKKKLGNSKNPYPNEVGKAMTLYGASKYGKYVQQDKYEVGRFREELVEMAAQFIKRWGILTPTTWITFVPSLRRPNLVKDFAQRLAKKLGIPCVEAIVKSKNVAEQKEMNNYIKKYLNAMESFDVPRNVPNGPVILVDDVVDSGWTFTVCGFKLREKGSGLVYPFALATTKGGFSYANE</sequence>
<evidence type="ECO:0000256" key="8">
    <source>
        <dbReference type="ARBA" id="ARBA00023235"/>
    </source>
</evidence>
<evidence type="ECO:0000259" key="14">
    <source>
        <dbReference type="PROSITE" id="PS51194"/>
    </source>
</evidence>
<keyword evidence="8" id="KW-0413">Isomerase</keyword>
<dbReference type="PROSITE" id="PS51194">
    <property type="entry name" value="HELICASE_CTER"/>
    <property type="match status" value="1"/>
</dbReference>
<organism evidence="15">
    <name type="scientific">Pseudothermotoga hypogea</name>
    <dbReference type="NCBI Taxonomy" id="57487"/>
    <lineage>
        <taxon>Bacteria</taxon>
        <taxon>Thermotogati</taxon>
        <taxon>Thermotogota</taxon>
        <taxon>Thermotogae</taxon>
        <taxon>Thermotogales</taxon>
        <taxon>Thermotogaceae</taxon>
        <taxon>Pseudothermotoga</taxon>
    </lineage>
</organism>
<evidence type="ECO:0000256" key="3">
    <source>
        <dbReference type="ARBA" id="ARBA00022741"/>
    </source>
</evidence>
<dbReference type="SMART" id="SM00487">
    <property type="entry name" value="DEXDc"/>
    <property type="match status" value="1"/>
</dbReference>
<proteinExistence type="inferred from homology"/>
<feature type="domain" description="Helicase ATP-binding" evidence="13">
    <location>
        <begin position="27"/>
        <end position="199"/>
    </location>
</feature>
<evidence type="ECO:0000259" key="13">
    <source>
        <dbReference type="PROSITE" id="PS51192"/>
    </source>
</evidence>
<keyword evidence="6" id="KW-0067">ATP-binding</keyword>
<evidence type="ECO:0000256" key="11">
    <source>
        <dbReference type="ARBA" id="ARBA00044535"/>
    </source>
</evidence>
<dbReference type="GO" id="GO:0043590">
    <property type="term" value="C:bacterial nucleoid"/>
    <property type="evidence" value="ECO:0007669"/>
    <property type="project" value="TreeGrafter"/>
</dbReference>
<evidence type="ECO:0000256" key="2">
    <source>
        <dbReference type="ARBA" id="ARBA00022723"/>
    </source>
</evidence>
<keyword evidence="7" id="KW-0238">DNA-binding</keyword>
<evidence type="ECO:0000256" key="12">
    <source>
        <dbReference type="ARBA" id="ARBA00044550"/>
    </source>
</evidence>
<dbReference type="NCBIfam" id="TIGR00614">
    <property type="entry name" value="recQ_fam"/>
    <property type="match status" value="1"/>
</dbReference>
<evidence type="ECO:0000256" key="10">
    <source>
        <dbReference type="ARBA" id="ARBA00034808"/>
    </source>
</evidence>
<dbReference type="EMBL" id="DTKQ01000026">
    <property type="protein sequence ID" value="HGZ79011.1"/>
    <property type="molecule type" value="Genomic_DNA"/>
</dbReference>
<dbReference type="Pfam" id="PF00270">
    <property type="entry name" value="DEAD"/>
    <property type="match status" value="1"/>
</dbReference>
<evidence type="ECO:0000256" key="5">
    <source>
        <dbReference type="ARBA" id="ARBA00022806"/>
    </source>
</evidence>
<evidence type="ECO:0000256" key="4">
    <source>
        <dbReference type="ARBA" id="ARBA00022801"/>
    </source>
</evidence>
<evidence type="ECO:0000256" key="7">
    <source>
        <dbReference type="ARBA" id="ARBA00023125"/>
    </source>
</evidence>
<dbReference type="GO" id="GO:0030894">
    <property type="term" value="C:replisome"/>
    <property type="evidence" value="ECO:0007669"/>
    <property type="project" value="TreeGrafter"/>
</dbReference>
<dbReference type="Pfam" id="PF16124">
    <property type="entry name" value="RecQ_Zn_bind"/>
    <property type="match status" value="1"/>
</dbReference>
<comment type="similarity">
    <text evidence="1">Belongs to the helicase family. RecQ subfamily.</text>
</comment>
<dbReference type="AlphaFoldDB" id="A0A832I5S0"/>
<dbReference type="PANTHER" id="PTHR13710:SF105">
    <property type="entry name" value="ATP-DEPENDENT DNA HELICASE Q1"/>
    <property type="match status" value="1"/>
</dbReference>
<dbReference type="EC" id="5.6.2.4" evidence="10"/>
<gene>
    <name evidence="15" type="ORF">ENW55_03400</name>
</gene>
<keyword evidence="5 15" id="KW-0347">Helicase</keyword>
<evidence type="ECO:0000256" key="9">
    <source>
        <dbReference type="ARBA" id="ARBA00034617"/>
    </source>
</evidence>
<comment type="catalytic activity">
    <reaction evidence="9">
        <text>Couples ATP hydrolysis with the unwinding of duplex DNA by translocating in the 3'-5' direction.</text>
        <dbReference type="EC" id="5.6.2.4"/>
    </reaction>
</comment>
<dbReference type="InterPro" id="IPR000836">
    <property type="entry name" value="PRTase_dom"/>
</dbReference>
<dbReference type="SUPFAM" id="SSF52540">
    <property type="entry name" value="P-loop containing nucleoside triphosphate hydrolases"/>
    <property type="match status" value="1"/>
</dbReference>
<dbReference type="GO" id="GO:0005524">
    <property type="term" value="F:ATP binding"/>
    <property type="evidence" value="ECO:0007669"/>
    <property type="project" value="UniProtKB-KW"/>
</dbReference>
<dbReference type="GO" id="GO:0009378">
    <property type="term" value="F:four-way junction helicase activity"/>
    <property type="evidence" value="ECO:0007669"/>
    <property type="project" value="TreeGrafter"/>
</dbReference>
<dbReference type="PANTHER" id="PTHR13710">
    <property type="entry name" value="DNA HELICASE RECQ FAMILY MEMBER"/>
    <property type="match status" value="1"/>
</dbReference>
<dbReference type="PROSITE" id="PS00690">
    <property type="entry name" value="DEAH_ATP_HELICASE"/>
    <property type="match status" value="1"/>
</dbReference>
<comment type="caution">
    <text evidence="15">The sequence shown here is derived from an EMBL/GenBank/DDBJ whole genome shotgun (WGS) entry which is preliminary data.</text>
</comment>
<accession>A0A832I5S0</accession>
<dbReference type="InterPro" id="IPR011545">
    <property type="entry name" value="DEAD/DEAH_box_helicase_dom"/>
</dbReference>
<dbReference type="GO" id="GO:0006281">
    <property type="term" value="P:DNA repair"/>
    <property type="evidence" value="ECO:0007669"/>
    <property type="project" value="TreeGrafter"/>
</dbReference>
<dbReference type="GO" id="GO:0043138">
    <property type="term" value="F:3'-5' DNA helicase activity"/>
    <property type="evidence" value="ECO:0007669"/>
    <property type="project" value="UniProtKB-EC"/>
</dbReference>
<dbReference type="Gene3D" id="3.40.50.300">
    <property type="entry name" value="P-loop containing nucleotide triphosphate hydrolases"/>
    <property type="match status" value="2"/>
</dbReference>
<evidence type="ECO:0000256" key="6">
    <source>
        <dbReference type="ARBA" id="ARBA00022840"/>
    </source>
</evidence>
<keyword evidence="4 15" id="KW-0378">Hydrolase</keyword>
<dbReference type="GO" id="GO:0003677">
    <property type="term" value="F:DNA binding"/>
    <property type="evidence" value="ECO:0007669"/>
    <property type="project" value="UniProtKB-KW"/>
</dbReference>
<dbReference type="InterPro" id="IPR029057">
    <property type="entry name" value="PRTase-like"/>
</dbReference>
<dbReference type="GO" id="GO:0006310">
    <property type="term" value="P:DNA recombination"/>
    <property type="evidence" value="ECO:0007669"/>
    <property type="project" value="InterPro"/>
</dbReference>
<dbReference type="Pfam" id="PF00271">
    <property type="entry name" value="Helicase_C"/>
    <property type="match status" value="1"/>
</dbReference>
<dbReference type="InterPro" id="IPR001650">
    <property type="entry name" value="Helicase_C-like"/>
</dbReference>
<keyword evidence="2" id="KW-0479">Metal-binding</keyword>